<reference evidence="2" key="1">
    <citation type="submission" date="2022-08" db="UniProtKB">
        <authorList>
            <consortium name="EnsemblMetazoa"/>
        </authorList>
    </citation>
    <scope>IDENTIFICATION</scope>
</reference>
<proteinExistence type="predicted"/>
<keyword evidence="1" id="KW-0812">Transmembrane</keyword>
<keyword evidence="1" id="KW-0472">Membrane</keyword>
<name>A0A8W7PPW0_ANOCL</name>
<sequence>MANRSFNSSSRSRAAASRSFGNRIPLCQPTDIGRTLSTFSSFSNQLEAILNTSVAQAAAITALVLATAGIIFFNTPCTSRDVLRIITIEGNIYPEGSFLRPLDNLHVLDAVFRQPGCVGDGAKWIIHLRWKQIQGAVDARRHAG</sequence>
<evidence type="ECO:0000256" key="1">
    <source>
        <dbReference type="SAM" id="Phobius"/>
    </source>
</evidence>
<organism evidence="2">
    <name type="scientific">Anopheles coluzzii</name>
    <name type="common">African malaria mosquito</name>
    <dbReference type="NCBI Taxonomy" id="1518534"/>
    <lineage>
        <taxon>Eukaryota</taxon>
        <taxon>Metazoa</taxon>
        <taxon>Ecdysozoa</taxon>
        <taxon>Arthropoda</taxon>
        <taxon>Hexapoda</taxon>
        <taxon>Insecta</taxon>
        <taxon>Pterygota</taxon>
        <taxon>Neoptera</taxon>
        <taxon>Endopterygota</taxon>
        <taxon>Diptera</taxon>
        <taxon>Nematocera</taxon>
        <taxon>Culicoidea</taxon>
        <taxon>Culicidae</taxon>
        <taxon>Anophelinae</taxon>
        <taxon>Anopheles</taxon>
    </lineage>
</organism>
<feature type="transmembrane region" description="Helical" evidence="1">
    <location>
        <begin position="54"/>
        <end position="74"/>
    </location>
</feature>
<dbReference type="EnsemblMetazoa" id="ACOM035124-RA">
    <property type="protein sequence ID" value="ACOM035124-PA.1"/>
    <property type="gene ID" value="ACOM035124"/>
</dbReference>
<keyword evidence="1" id="KW-1133">Transmembrane helix</keyword>
<dbReference type="AlphaFoldDB" id="A0A8W7PPW0"/>
<protein>
    <submittedName>
        <fullName evidence="2">Uncharacterized protein</fullName>
    </submittedName>
</protein>
<accession>A0A8W7PPW0</accession>
<evidence type="ECO:0000313" key="2">
    <source>
        <dbReference type="EnsemblMetazoa" id="ACOM035124-PA.1"/>
    </source>
</evidence>
<dbReference type="Proteomes" id="UP000075882">
    <property type="component" value="Unassembled WGS sequence"/>
</dbReference>